<protein>
    <recommendedName>
        <fullName evidence="1">COP9 signalosome complex subunit 3 N-terminal helical repeats domain-containing protein</fullName>
    </recommendedName>
</protein>
<dbReference type="AlphaFoldDB" id="A0ABD6EXL8"/>
<organism evidence="2 3">
    <name type="scientific">Gnathostoma spinigerum</name>
    <dbReference type="NCBI Taxonomy" id="75299"/>
    <lineage>
        <taxon>Eukaryota</taxon>
        <taxon>Metazoa</taxon>
        <taxon>Ecdysozoa</taxon>
        <taxon>Nematoda</taxon>
        <taxon>Chromadorea</taxon>
        <taxon>Rhabditida</taxon>
        <taxon>Spirurina</taxon>
        <taxon>Gnathostomatomorpha</taxon>
        <taxon>Gnathostomatoidea</taxon>
        <taxon>Gnathostomatidae</taxon>
        <taxon>Gnathostoma</taxon>
    </lineage>
</organism>
<dbReference type="Pfam" id="PF22788">
    <property type="entry name" value="COP9_hel_rpt"/>
    <property type="match status" value="1"/>
</dbReference>
<evidence type="ECO:0000259" key="1">
    <source>
        <dbReference type="Pfam" id="PF22788"/>
    </source>
</evidence>
<dbReference type="Proteomes" id="UP001608902">
    <property type="component" value="Unassembled WGS sequence"/>
</dbReference>
<name>A0ABD6EXL8_9BILA</name>
<reference evidence="2 3" key="1">
    <citation type="submission" date="2024-08" db="EMBL/GenBank/DDBJ databases">
        <title>Gnathostoma spinigerum genome.</title>
        <authorList>
            <person name="Gonzalez-Bertolin B."/>
            <person name="Monzon S."/>
            <person name="Zaballos A."/>
            <person name="Jimenez P."/>
            <person name="Dekumyoy P."/>
            <person name="Varona S."/>
            <person name="Cuesta I."/>
            <person name="Sumanam S."/>
            <person name="Adisakwattana P."/>
            <person name="Gasser R.B."/>
            <person name="Hernandez-Gonzalez A."/>
            <person name="Young N.D."/>
            <person name="Perteguer M.J."/>
        </authorList>
    </citation>
    <scope>NUCLEOTIDE SEQUENCE [LARGE SCALE GENOMIC DNA]</scope>
    <source>
        <strain evidence="2">AL3</strain>
        <tissue evidence="2">Liver</tissue>
    </source>
</reference>
<feature type="domain" description="COP9 signalosome complex subunit 3 N-terminal helical repeats" evidence="1">
    <location>
        <begin position="22"/>
        <end position="123"/>
    </location>
</feature>
<accession>A0ABD6EXL8</accession>
<gene>
    <name evidence="2" type="ORF">AB6A40_011428</name>
</gene>
<sequence length="135" mass="15669">MSVDCPLDNYVKRILDFAKYGQGDAKELLEYNRRAVADVLERNADNLDRVLEALCSPCYTISIISVLLAKMQQPTLPTNTEKIEATLIQVENMLNIFDRESILKAIDLYIALFRRILQYFLRPECKVIFQCCPRY</sequence>
<proteinExistence type="predicted"/>
<evidence type="ECO:0000313" key="2">
    <source>
        <dbReference type="EMBL" id="MFH4984719.1"/>
    </source>
</evidence>
<comment type="caution">
    <text evidence="2">The sequence shown here is derived from an EMBL/GenBank/DDBJ whole genome shotgun (WGS) entry which is preliminary data.</text>
</comment>
<dbReference type="EMBL" id="JBGFUD010020487">
    <property type="protein sequence ID" value="MFH4984719.1"/>
    <property type="molecule type" value="Genomic_DNA"/>
</dbReference>
<evidence type="ECO:0000313" key="3">
    <source>
        <dbReference type="Proteomes" id="UP001608902"/>
    </source>
</evidence>
<dbReference type="InterPro" id="IPR055089">
    <property type="entry name" value="COP9_N"/>
</dbReference>
<keyword evidence="3" id="KW-1185">Reference proteome</keyword>